<evidence type="ECO:0000259" key="1">
    <source>
        <dbReference type="Pfam" id="PF01425"/>
    </source>
</evidence>
<organism evidence="2 3">
    <name type="scientific">Williamsia sterculiae</name>
    <dbReference type="NCBI Taxonomy" id="1344003"/>
    <lineage>
        <taxon>Bacteria</taxon>
        <taxon>Bacillati</taxon>
        <taxon>Actinomycetota</taxon>
        <taxon>Actinomycetes</taxon>
        <taxon>Mycobacteriales</taxon>
        <taxon>Nocardiaceae</taxon>
        <taxon>Williamsia</taxon>
    </lineage>
</organism>
<dbReference type="PANTHER" id="PTHR11895:SF170">
    <property type="entry name" value="AMIDASE"/>
    <property type="match status" value="1"/>
</dbReference>
<dbReference type="PROSITE" id="PS00571">
    <property type="entry name" value="AMIDASES"/>
    <property type="match status" value="1"/>
</dbReference>
<dbReference type="RefSeq" id="WP_076481894.1">
    <property type="nucleotide sequence ID" value="NZ_FTNT01000011.1"/>
</dbReference>
<dbReference type="STRING" id="1344003.SAMN05445060_3393"/>
<name>A0A1N7H215_9NOCA</name>
<gene>
    <name evidence="2" type="ORF">SAMN05445060_3393</name>
</gene>
<dbReference type="OrthoDB" id="182039at2"/>
<dbReference type="Gene3D" id="3.90.1300.10">
    <property type="entry name" value="Amidase signature (AS) domain"/>
    <property type="match status" value="1"/>
</dbReference>
<dbReference type="InterPro" id="IPR020556">
    <property type="entry name" value="Amidase_CS"/>
</dbReference>
<proteinExistence type="predicted"/>
<keyword evidence="3" id="KW-1185">Reference proteome</keyword>
<dbReference type="EMBL" id="FTNT01000011">
    <property type="protein sequence ID" value="SIS18865.1"/>
    <property type="molecule type" value="Genomic_DNA"/>
</dbReference>
<feature type="domain" description="Amidase" evidence="1">
    <location>
        <begin position="88"/>
        <end position="492"/>
    </location>
</feature>
<dbReference type="InterPro" id="IPR000120">
    <property type="entry name" value="Amidase"/>
</dbReference>
<protein>
    <submittedName>
        <fullName evidence="2">Amidase</fullName>
    </submittedName>
</protein>
<evidence type="ECO:0000313" key="2">
    <source>
        <dbReference type="EMBL" id="SIS18865.1"/>
    </source>
</evidence>
<reference evidence="2 3" key="1">
    <citation type="submission" date="2017-01" db="EMBL/GenBank/DDBJ databases">
        <authorList>
            <person name="Mah S.A."/>
            <person name="Swanson W.J."/>
            <person name="Moy G.W."/>
            <person name="Vacquier V.D."/>
        </authorList>
    </citation>
    <scope>NUCLEOTIDE SEQUENCE [LARGE SCALE GENOMIC DNA]</scope>
    <source>
        <strain evidence="2 3">CPCC 203464</strain>
    </source>
</reference>
<dbReference type="PANTHER" id="PTHR11895">
    <property type="entry name" value="TRANSAMIDASE"/>
    <property type="match status" value="1"/>
</dbReference>
<dbReference type="SUPFAM" id="SSF75304">
    <property type="entry name" value="Amidase signature (AS) enzymes"/>
    <property type="match status" value="1"/>
</dbReference>
<evidence type="ECO:0000313" key="3">
    <source>
        <dbReference type="Proteomes" id="UP000186218"/>
    </source>
</evidence>
<dbReference type="GO" id="GO:0003824">
    <property type="term" value="F:catalytic activity"/>
    <property type="evidence" value="ECO:0007669"/>
    <property type="project" value="InterPro"/>
</dbReference>
<dbReference type="Proteomes" id="UP000186218">
    <property type="component" value="Unassembled WGS sequence"/>
</dbReference>
<dbReference type="InterPro" id="IPR023631">
    <property type="entry name" value="Amidase_dom"/>
</dbReference>
<dbReference type="NCBIfam" id="NF005565">
    <property type="entry name" value="PRK07235.1"/>
    <property type="match status" value="1"/>
</dbReference>
<accession>A0A1N7H215</accession>
<dbReference type="Gene3D" id="1.10.20.60">
    <property type="entry name" value="Glu-tRNAGln amidotransferase C subunit, N-terminal domain"/>
    <property type="match status" value="1"/>
</dbReference>
<dbReference type="AlphaFoldDB" id="A0A1N7H215"/>
<dbReference type="Pfam" id="PF01425">
    <property type="entry name" value="Amidase"/>
    <property type="match status" value="1"/>
</dbReference>
<sequence>MTVERPSSDQIGSAAEHFGLNLDEAARNEFVGLIDGALGSYDVVDDLYAAEAPVAPARAHAIPAAEDNPLGAWYVTTRITDTHPVADTLSGKRVAIKDNVAVAGVPMTNGSRTLEGFVPTRDATVVTRLLDAGAEITGKSVCEDLCFSGSSFTPAGGPVRNPWDPTREAGGSSGGSAALVAAGVVDLAVGGDQGGSIRIPASFCGVVGHKPTFGLVPYTGAFPIERTVDHLGPITRTVEDAATMLSVLAGRDGNDPRQPADVTVDDYLDGLEGGVDGLRIGVVTEGFGHPASQTEVDETVRAAAARFAESGATVEEVSIPWHLHAFHVWNVIATDGAAYQMLDGNGYGLNAEGLYDPEQMEYFSRRRLEYADALSETVKLVALCGYHGVKELGAASYGKARNLVPTAKAAYDEALENYDVLVMPTLPYVASELPGPDVDRATYLTKALGMIANTAPLDVTGHPALSVPAGLVGGLPVGMMIVGGAFDDATVLRVGRAFEKLRGEFPSPDANRHAELSAAQ</sequence>
<dbReference type="InterPro" id="IPR036928">
    <property type="entry name" value="AS_sf"/>
</dbReference>